<protein>
    <submittedName>
        <fullName evidence="1">Alpha-methylacyl-CoA racemase</fullName>
        <ecNumber evidence="1">5.1.99.4</ecNumber>
    </submittedName>
</protein>
<dbReference type="SUPFAM" id="SSF89796">
    <property type="entry name" value="CoA-transferase family III (CaiB/BaiF)"/>
    <property type="match status" value="1"/>
</dbReference>
<gene>
    <name evidence="1" type="ORF">QO010_000898</name>
</gene>
<organism evidence="1 2">
    <name type="scientific">Caulobacter ginsengisoli</name>
    <dbReference type="NCBI Taxonomy" id="400775"/>
    <lineage>
        <taxon>Bacteria</taxon>
        <taxon>Pseudomonadati</taxon>
        <taxon>Pseudomonadota</taxon>
        <taxon>Alphaproteobacteria</taxon>
        <taxon>Caulobacterales</taxon>
        <taxon>Caulobacteraceae</taxon>
        <taxon>Caulobacter</taxon>
    </lineage>
</organism>
<evidence type="ECO:0000313" key="1">
    <source>
        <dbReference type="EMBL" id="MDQ0463150.1"/>
    </source>
</evidence>
<proteinExistence type="predicted"/>
<name>A0ABU0IMA8_9CAUL</name>
<accession>A0ABU0IMA8</accession>
<reference evidence="1 2" key="1">
    <citation type="submission" date="2023-07" db="EMBL/GenBank/DDBJ databases">
        <title>Genomic Encyclopedia of Type Strains, Phase IV (KMG-IV): sequencing the most valuable type-strain genomes for metagenomic binning, comparative biology and taxonomic classification.</title>
        <authorList>
            <person name="Goeker M."/>
        </authorList>
    </citation>
    <scope>NUCLEOTIDE SEQUENCE [LARGE SCALE GENOMIC DNA]</scope>
    <source>
        <strain evidence="1 2">DSM 18695</strain>
    </source>
</reference>
<dbReference type="Gene3D" id="3.30.1540.10">
    <property type="entry name" value="formyl-coa transferase, domain 3"/>
    <property type="match status" value="1"/>
</dbReference>
<dbReference type="Pfam" id="PF02515">
    <property type="entry name" value="CoA_transf_3"/>
    <property type="match status" value="1"/>
</dbReference>
<dbReference type="InterPro" id="IPR003673">
    <property type="entry name" value="CoA-Trfase_fam_III"/>
</dbReference>
<dbReference type="InterPro" id="IPR044855">
    <property type="entry name" value="CoA-Trfase_III_dom3_sf"/>
</dbReference>
<dbReference type="GO" id="GO:0008111">
    <property type="term" value="F:alpha-methylacyl-CoA racemase activity"/>
    <property type="evidence" value="ECO:0007669"/>
    <property type="project" value="UniProtKB-EC"/>
</dbReference>
<dbReference type="EMBL" id="JAUSVS010000001">
    <property type="protein sequence ID" value="MDQ0463150.1"/>
    <property type="molecule type" value="Genomic_DNA"/>
</dbReference>
<dbReference type="RefSeq" id="WP_307346544.1">
    <property type="nucleotide sequence ID" value="NZ_JAUSVS010000001.1"/>
</dbReference>
<keyword evidence="2" id="KW-1185">Reference proteome</keyword>
<dbReference type="EC" id="5.1.99.4" evidence="1"/>
<dbReference type="InterPro" id="IPR050509">
    <property type="entry name" value="CoA-transferase_III"/>
</dbReference>
<comment type="caution">
    <text evidence="1">The sequence shown here is derived from an EMBL/GenBank/DDBJ whole genome shotgun (WGS) entry which is preliminary data.</text>
</comment>
<sequence length="375" mass="39631">MGKGPLSGLKVLEFAGIGPGPFCGMLLSDLGADVVRIDRKGPGRASPADVTSRGRRSVALDLKQPAAIEACLKLMEEADAIIEGFRPGVMERLGLGPDVALARNPRLVFGRMTGWGQFGPYAKAAGHDMNYIAITGALHAIGTDDKPVPPLNLVGDFGGGALYLAFGLLAGVISARQTGQGQVIDCAMSDGAASLMAMFYGFKGAGIWQETRRSNLLDGGAHFYDTYQCADGKWISIGSIEPQFYALLLEKTGITDPEFSNQMSRDHWPSLKAKLAKAILGKTQAEWCEIMDATDVCFAPILDLDEAPRHPHNVARQTFVTVEGVVQPAPAPRFSATPGEIQGPPPKIGAHNAEALSEWGFSAADIEALTAAGGI</sequence>
<dbReference type="PANTHER" id="PTHR48228">
    <property type="entry name" value="SUCCINYL-COA--D-CITRAMALATE COA-TRANSFERASE"/>
    <property type="match status" value="1"/>
</dbReference>
<dbReference type="InterPro" id="IPR023606">
    <property type="entry name" value="CoA-Trfase_III_dom_1_sf"/>
</dbReference>
<evidence type="ECO:0000313" key="2">
    <source>
        <dbReference type="Proteomes" id="UP001228905"/>
    </source>
</evidence>
<dbReference type="Proteomes" id="UP001228905">
    <property type="component" value="Unassembled WGS sequence"/>
</dbReference>
<dbReference type="PANTHER" id="PTHR48228:SF5">
    <property type="entry name" value="ALPHA-METHYLACYL-COA RACEMASE"/>
    <property type="match status" value="1"/>
</dbReference>
<dbReference type="Gene3D" id="3.40.50.10540">
    <property type="entry name" value="Crotonobetainyl-coa:carnitine coa-transferase, domain 1"/>
    <property type="match status" value="1"/>
</dbReference>
<keyword evidence="1" id="KW-0413">Isomerase</keyword>